<evidence type="ECO:0000259" key="3">
    <source>
        <dbReference type="SMART" id="SM00642"/>
    </source>
</evidence>
<dbReference type="PANTHER" id="PTHR10357:SF210">
    <property type="entry name" value="MALTODEXTRIN GLUCOSIDASE"/>
    <property type="match status" value="1"/>
</dbReference>
<dbReference type="GO" id="GO:0005975">
    <property type="term" value="P:carbohydrate metabolic process"/>
    <property type="evidence" value="ECO:0007669"/>
    <property type="project" value="InterPro"/>
</dbReference>
<dbReference type="STRING" id="419940.SAMN05421824_2902"/>
<dbReference type="SUPFAM" id="SSF51445">
    <property type="entry name" value="(Trans)glycosidases"/>
    <property type="match status" value="1"/>
</dbReference>
<organism evidence="4 5">
    <name type="scientific">Hyunsoonleella jejuensis</name>
    <dbReference type="NCBI Taxonomy" id="419940"/>
    <lineage>
        <taxon>Bacteria</taxon>
        <taxon>Pseudomonadati</taxon>
        <taxon>Bacteroidota</taxon>
        <taxon>Flavobacteriia</taxon>
        <taxon>Flavobacteriales</taxon>
        <taxon>Flavobacteriaceae</taxon>
    </lineage>
</organism>
<keyword evidence="5" id="KW-1185">Reference proteome</keyword>
<accession>A0A1H9L1Y4</accession>
<dbReference type="Pfam" id="PF09087">
    <property type="entry name" value="Cyc-maltodext_N"/>
    <property type="match status" value="1"/>
</dbReference>
<dbReference type="InterPro" id="IPR015171">
    <property type="entry name" value="Cyc-maltodext_N"/>
</dbReference>
<dbReference type="RefSeq" id="WP_177176616.1">
    <property type="nucleotide sequence ID" value="NZ_FOFN01000005.1"/>
</dbReference>
<name>A0A1H9L1Y4_9FLAO</name>
<dbReference type="SMART" id="SM00642">
    <property type="entry name" value="Aamy"/>
    <property type="match status" value="1"/>
</dbReference>
<dbReference type="Pfam" id="PF10438">
    <property type="entry name" value="Cyc-maltodext_C"/>
    <property type="match status" value="1"/>
</dbReference>
<dbReference type="Pfam" id="PF00128">
    <property type="entry name" value="Alpha-amylase"/>
    <property type="match status" value="1"/>
</dbReference>
<evidence type="ECO:0000313" key="4">
    <source>
        <dbReference type="EMBL" id="SER05328.1"/>
    </source>
</evidence>
<dbReference type="Gene3D" id="2.60.40.1180">
    <property type="entry name" value="Golgi alpha-mannosidase II"/>
    <property type="match status" value="1"/>
</dbReference>
<dbReference type="InterPro" id="IPR019492">
    <property type="entry name" value="Cyclo-malto-dextrinase_C"/>
</dbReference>
<evidence type="ECO:0000256" key="1">
    <source>
        <dbReference type="ARBA" id="ARBA00022801"/>
    </source>
</evidence>
<dbReference type="GO" id="GO:0016798">
    <property type="term" value="F:hydrolase activity, acting on glycosyl bonds"/>
    <property type="evidence" value="ECO:0007669"/>
    <property type="project" value="UniProtKB-KW"/>
</dbReference>
<dbReference type="SUPFAM" id="SSF51011">
    <property type="entry name" value="Glycosyl hydrolase domain"/>
    <property type="match status" value="1"/>
</dbReference>
<dbReference type="SUPFAM" id="SSF81296">
    <property type="entry name" value="E set domains"/>
    <property type="match status" value="1"/>
</dbReference>
<dbReference type="Proteomes" id="UP000198999">
    <property type="component" value="Unassembled WGS sequence"/>
</dbReference>
<evidence type="ECO:0000313" key="5">
    <source>
        <dbReference type="Proteomes" id="UP000198999"/>
    </source>
</evidence>
<feature type="domain" description="Glycosyl hydrolase family 13 catalytic" evidence="3">
    <location>
        <begin position="158"/>
        <end position="552"/>
    </location>
</feature>
<dbReference type="InterPro" id="IPR013780">
    <property type="entry name" value="Glyco_hydro_b"/>
</dbReference>
<dbReference type="InterPro" id="IPR014756">
    <property type="entry name" value="Ig_E-set"/>
</dbReference>
<evidence type="ECO:0000256" key="2">
    <source>
        <dbReference type="ARBA" id="ARBA00023295"/>
    </source>
</evidence>
<dbReference type="EMBL" id="FOFN01000005">
    <property type="protein sequence ID" value="SER05328.1"/>
    <property type="molecule type" value="Genomic_DNA"/>
</dbReference>
<sequence>MTKYLRYQKKIKHLVLITLVFVFAVNLACKKKNNMAEDKAKETKVIVEKDDIQRIEPLNWWVGFKNASLQLLIHHPNISAWTPEISYAGVSIEKVHEADSPNYLFIDLNISEATKPGKFNIYFKKEGQDDLVQTYALKSREKPSEAYVGFNSSDVIYLITPDRFANGDPNNDVVETMLEKTIDRTDDYARHGGDIQGVINHLDYIEDLGFTAIWPCPLQTNDMPQSSYHGYAITDYYEIDPRYGTLEDYLALSSKLSEKGMKLIMDQVANHCGLEHWWMKDLPFHDWVNHQQNYTKHREEWHGDKSITTNHRRTVNQDIYASEIDKENMSVGWFVSAMPDLNQRNPFMAKYTIQNSIWWIETANLGGIRQDTYPYPDKDFMSKWAGAIMCEYPNFSIVGEEWSYNPLIVGYWQDGANNRDGYKSNLKSPMDFPMQRAIVQAFNEEEGWDIGLVKLYEALGNDFYYATPKDIMVFPDNHDMSRIFTQLHGDIINTKMALGYVLTVPRIPQIYYGTEILMHDFDKPGDHGLIRSDFPGGWEGDMINAFTGDGLTTGQKDMQVYLKNILNYRKQSVAIHEGKTVHFAPENGIYVLFRIHDDETVVFIMNKNEATVELDLNRFEEIGLNGKMLKNILTDVNVLWGERLVLEEKGAILLSTIF</sequence>
<dbReference type="Gene3D" id="3.20.20.80">
    <property type="entry name" value="Glycosidases"/>
    <property type="match status" value="1"/>
</dbReference>
<dbReference type="InterPro" id="IPR006047">
    <property type="entry name" value="GH13_cat_dom"/>
</dbReference>
<dbReference type="InterPro" id="IPR017853">
    <property type="entry name" value="GH"/>
</dbReference>
<gene>
    <name evidence="4" type="ORF">SAMN05421824_2902</name>
</gene>
<dbReference type="Gene3D" id="2.60.40.10">
    <property type="entry name" value="Immunoglobulins"/>
    <property type="match status" value="1"/>
</dbReference>
<protein>
    <submittedName>
        <fullName evidence="4">Glycosidase</fullName>
    </submittedName>
</protein>
<reference evidence="4 5" key="1">
    <citation type="submission" date="2016-10" db="EMBL/GenBank/DDBJ databases">
        <authorList>
            <person name="de Groot N.N."/>
        </authorList>
    </citation>
    <scope>NUCLEOTIDE SEQUENCE [LARGE SCALE GENOMIC DNA]</scope>
    <source>
        <strain evidence="4 5">DSM 21035</strain>
    </source>
</reference>
<keyword evidence="1" id="KW-0378">Hydrolase</keyword>
<dbReference type="AlphaFoldDB" id="A0A1H9L1Y4"/>
<dbReference type="PANTHER" id="PTHR10357">
    <property type="entry name" value="ALPHA-AMYLASE FAMILY MEMBER"/>
    <property type="match status" value="1"/>
</dbReference>
<dbReference type="CDD" id="cd11340">
    <property type="entry name" value="AmyAc_bac_CMD_like_3"/>
    <property type="match status" value="1"/>
</dbReference>
<dbReference type="InterPro" id="IPR013783">
    <property type="entry name" value="Ig-like_fold"/>
</dbReference>
<keyword evidence="2 4" id="KW-0326">Glycosidase</keyword>
<proteinExistence type="predicted"/>